<dbReference type="InterPro" id="IPR029063">
    <property type="entry name" value="SAM-dependent_MTases_sf"/>
</dbReference>
<feature type="domain" description="Histidine-specific methyltransferase SAM-dependent" evidence="3">
    <location>
        <begin position="86"/>
        <end position="362"/>
    </location>
</feature>
<dbReference type="PANTHER" id="PTHR43397">
    <property type="entry name" value="ERGOTHIONEINE BIOSYNTHESIS PROTEIN 1"/>
    <property type="match status" value="1"/>
</dbReference>
<organism evidence="4 5">
    <name type="scientific">Micromonospora chaiyaphumensis</name>
    <dbReference type="NCBI Taxonomy" id="307119"/>
    <lineage>
        <taxon>Bacteria</taxon>
        <taxon>Bacillati</taxon>
        <taxon>Actinomycetota</taxon>
        <taxon>Actinomycetes</taxon>
        <taxon>Micromonosporales</taxon>
        <taxon>Micromonosporaceae</taxon>
        <taxon>Micromonospora</taxon>
    </lineage>
</organism>
<dbReference type="AlphaFoldDB" id="A0A1C4ZBD8"/>
<reference evidence="5" key="1">
    <citation type="submission" date="2016-06" db="EMBL/GenBank/DDBJ databases">
        <authorList>
            <person name="Varghese N."/>
            <person name="Submissions Spin"/>
        </authorList>
    </citation>
    <scope>NUCLEOTIDE SEQUENCE [LARGE SCALE GENOMIC DNA]</scope>
    <source>
        <strain evidence="5">DSM 45246</strain>
    </source>
</reference>
<gene>
    <name evidence="4" type="ORF">GA0070214_11342</name>
</gene>
<dbReference type="Proteomes" id="UP000199629">
    <property type="component" value="Unassembled WGS sequence"/>
</dbReference>
<keyword evidence="1 4" id="KW-0489">Methyltransferase</keyword>
<dbReference type="GO" id="GO:0032259">
    <property type="term" value="P:methylation"/>
    <property type="evidence" value="ECO:0007669"/>
    <property type="project" value="UniProtKB-KW"/>
</dbReference>
<evidence type="ECO:0000313" key="5">
    <source>
        <dbReference type="Proteomes" id="UP000199629"/>
    </source>
</evidence>
<dbReference type="SUPFAM" id="SSF53335">
    <property type="entry name" value="S-adenosyl-L-methionine-dependent methyltransferases"/>
    <property type="match status" value="1"/>
</dbReference>
<dbReference type="InterPro" id="IPR019257">
    <property type="entry name" value="MeTrfase_dom"/>
</dbReference>
<dbReference type="Gene3D" id="3.40.50.150">
    <property type="entry name" value="Vaccinia Virus protein VP39"/>
    <property type="match status" value="1"/>
</dbReference>
<sequence>MGDRSDLARGMAQMDQQAREQLKLLRRLEKVISETEFSWSLCLVGEDQSRKLNELAAELQRPFSATGDEKRIVSGYSYWGIEPAVNWQRACTDPNYPVMRDGIETFSRRWRSLHSRHSDRPYHYISLGPGTGEKDAVVLADLQRANPEMYYVPVDMSAEMLRLGLRPIKSLPFFRQFRNQLLPVQLDFSVEENVAELNELRGRLIGDEPVLFSLLGNTMANFDEDVELVERLSKQLLRPQDRLLVEVATASHLDDRMAQQAAREYETSWVFREFVISALRQNTDLSVNMNYVRFEGVVEEGRSLVIKVIYCNQSAEDLKIVLPNRSEVHFPSGDTIRLLITRKYQLKALAGALAKAGLFVESEAFTQFQAYERARRFGMDLMLLSSSEAGNGHDTAARDVFRRPGT</sequence>
<dbReference type="GO" id="GO:0008168">
    <property type="term" value="F:methyltransferase activity"/>
    <property type="evidence" value="ECO:0007669"/>
    <property type="project" value="UniProtKB-KW"/>
</dbReference>
<evidence type="ECO:0000256" key="2">
    <source>
        <dbReference type="ARBA" id="ARBA00022679"/>
    </source>
</evidence>
<keyword evidence="5" id="KW-1185">Reference proteome</keyword>
<evidence type="ECO:0000259" key="3">
    <source>
        <dbReference type="Pfam" id="PF10017"/>
    </source>
</evidence>
<dbReference type="EMBL" id="FMCS01000013">
    <property type="protein sequence ID" value="SCF30258.1"/>
    <property type="molecule type" value="Genomic_DNA"/>
</dbReference>
<dbReference type="PANTHER" id="PTHR43397:SF1">
    <property type="entry name" value="ERGOTHIONEINE BIOSYNTHESIS PROTEIN 1"/>
    <property type="match status" value="1"/>
</dbReference>
<proteinExistence type="predicted"/>
<dbReference type="InterPro" id="IPR051128">
    <property type="entry name" value="EgtD_Methyltrsf_superfamily"/>
</dbReference>
<protein>
    <submittedName>
        <fullName evidence="4">Uncharacterized conserved protein, contains predicted SAM-dependent methyltransferase domain</fullName>
    </submittedName>
</protein>
<evidence type="ECO:0000313" key="4">
    <source>
        <dbReference type="EMBL" id="SCF30258.1"/>
    </source>
</evidence>
<keyword evidence="2 4" id="KW-0808">Transferase</keyword>
<evidence type="ECO:0000256" key="1">
    <source>
        <dbReference type="ARBA" id="ARBA00022603"/>
    </source>
</evidence>
<name>A0A1C4ZBD8_9ACTN</name>
<dbReference type="Pfam" id="PF10017">
    <property type="entry name" value="Methyltransf_33"/>
    <property type="match status" value="1"/>
</dbReference>
<accession>A0A1C4ZBD8</accession>